<evidence type="ECO:0000256" key="1">
    <source>
        <dbReference type="SAM" id="Coils"/>
    </source>
</evidence>
<dbReference type="EMBL" id="LDAU01000056">
    <property type="protein sequence ID" value="KRX08957.1"/>
    <property type="molecule type" value="Genomic_DNA"/>
</dbReference>
<proteinExistence type="predicted"/>
<feature type="compositionally biased region" description="Low complexity" evidence="2">
    <location>
        <begin position="23"/>
        <end position="35"/>
    </location>
</feature>
<organism evidence="3 4">
    <name type="scientific">Pseudocohnilembus persalinus</name>
    <name type="common">Ciliate</name>
    <dbReference type="NCBI Taxonomy" id="266149"/>
    <lineage>
        <taxon>Eukaryota</taxon>
        <taxon>Sar</taxon>
        <taxon>Alveolata</taxon>
        <taxon>Ciliophora</taxon>
        <taxon>Intramacronucleata</taxon>
        <taxon>Oligohymenophorea</taxon>
        <taxon>Scuticociliatia</taxon>
        <taxon>Philasterida</taxon>
        <taxon>Pseudocohnilembidae</taxon>
        <taxon>Pseudocohnilembus</taxon>
    </lineage>
</organism>
<dbReference type="AlphaFoldDB" id="A0A0V0R3B9"/>
<keyword evidence="1" id="KW-0175">Coiled coil</keyword>
<gene>
    <name evidence="3" type="ORF">PPERSA_08160</name>
</gene>
<reference evidence="3 4" key="1">
    <citation type="journal article" date="2015" name="Sci. Rep.">
        <title>Genome of the facultative scuticociliatosis pathogen Pseudocohnilembus persalinus provides insight into its virulence through horizontal gene transfer.</title>
        <authorList>
            <person name="Xiong J."/>
            <person name="Wang G."/>
            <person name="Cheng J."/>
            <person name="Tian M."/>
            <person name="Pan X."/>
            <person name="Warren A."/>
            <person name="Jiang C."/>
            <person name="Yuan D."/>
            <person name="Miao W."/>
        </authorList>
    </citation>
    <scope>NUCLEOTIDE SEQUENCE [LARGE SCALE GENOMIC DNA]</scope>
    <source>
        <strain evidence="3">36N120E</strain>
    </source>
</reference>
<protein>
    <submittedName>
        <fullName evidence="3">Uncharacterized protein</fullName>
    </submittedName>
</protein>
<keyword evidence="4" id="KW-1185">Reference proteome</keyword>
<evidence type="ECO:0000313" key="4">
    <source>
        <dbReference type="Proteomes" id="UP000054937"/>
    </source>
</evidence>
<sequence length="212" mass="25689">MIQNSQKNQQKQVTINPNPINSKQQYQKQQPQQINAQIDKQKFQKFYKELQHEFQSEEKNPEIEKQWKKELDLIKSSNLSKEKILEKNKHTYKKEGGIDQELQQMLREQKHINFQQNQEFGKQQKIQEKFNEILEKKRNIGQKENNGLLNTITDFQQTENQILQYNQVIKEQEKEIQKLDQQLEQKYQEKAQSQELINLLDDMENEQNMSRK</sequence>
<feature type="coiled-coil region" evidence="1">
    <location>
        <begin position="155"/>
        <end position="206"/>
    </location>
</feature>
<evidence type="ECO:0000256" key="2">
    <source>
        <dbReference type="SAM" id="MobiDB-lite"/>
    </source>
</evidence>
<dbReference type="InParanoid" id="A0A0V0R3B9"/>
<evidence type="ECO:0000313" key="3">
    <source>
        <dbReference type="EMBL" id="KRX08957.1"/>
    </source>
</evidence>
<dbReference type="Proteomes" id="UP000054937">
    <property type="component" value="Unassembled WGS sequence"/>
</dbReference>
<comment type="caution">
    <text evidence="3">The sequence shown here is derived from an EMBL/GenBank/DDBJ whole genome shotgun (WGS) entry which is preliminary data.</text>
</comment>
<feature type="compositionally biased region" description="Polar residues" evidence="2">
    <location>
        <begin position="1"/>
        <end position="22"/>
    </location>
</feature>
<name>A0A0V0R3B9_PSEPJ</name>
<feature type="region of interest" description="Disordered" evidence="2">
    <location>
        <begin position="1"/>
        <end position="35"/>
    </location>
</feature>
<accession>A0A0V0R3B9</accession>